<evidence type="ECO:0000256" key="2">
    <source>
        <dbReference type="ARBA" id="ARBA00022771"/>
    </source>
</evidence>
<dbReference type="Pfam" id="PF00641">
    <property type="entry name" value="Zn_ribbon_RanBP"/>
    <property type="match status" value="2"/>
</dbReference>
<dbReference type="InterPro" id="IPR051834">
    <property type="entry name" value="RING_finger_E3_ligase"/>
</dbReference>
<dbReference type="SUPFAM" id="SSF57850">
    <property type="entry name" value="RING/U-box"/>
    <property type="match status" value="1"/>
</dbReference>
<dbReference type="SUPFAM" id="SSF90209">
    <property type="entry name" value="Ran binding protein zinc finger-like"/>
    <property type="match status" value="2"/>
</dbReference>
<feature type="transmembrane region" description="Helical" evidence="6">
    <location>
        <begin position="248"/>
        <end position="269"/>
    </location>
</feature>
<feature type="domain" description="RanBP2-type" evidence="8">
    <location>
        <begin position="124"/>
        <end position="156"/>
    </location>
</feature>
<dbReference type="PANTHER" id="PTHR45931">
    <property type="entry name" value="SI:CH211-59O9.10"/>
    <property type="match status" value="1"/>
</dbReference>
<dbReference type="SMART" id="SM00547">
    <property type="entry name" value="ZnF_RBZ"/>
    <property type="match status" value="3"/>
</dbReference>
<feature type="domain" description="RING-type" evidence="7">
    <location>
        <begin position="332"/>
        <end position="373"/>
    </location>
</feature>
<evidence type="ECO:0000259" key="7">
    <source>
        <dbReference type="PROSITE" id="PS50089"/>
    </source>
</evidence>
<dbReference type="InterPro" id="IPR013083">
    <property type="entry name" value="Znf_RING/FYVE/PHD"/>
</dbReference>
<dbReference type="PROSITE" id="PS01358">
    <property type="entry name" value="ZF_RANBP2_1"/>
    <property type="match status" value="2"/>
</dbReference>
<keyword evidence="6" id="KW-0472">Membrane</keyword>
<evidence type="ECO:0000256" key="1">
    <source>
        <dbReference type="ARBA" id="ARBA00022723"/>
    </source>
</evidence>
<comment type="caution">
    <text evidence="9">The sequence shown here is derived from an EMBL/GenBank/DDBJ whole genome shotgun (WGS) entry which is preliminary data.</text>
</comment>
<name>A0AAV8V563_9RHOD</name>
<dbReference type="Proteomes" id="UP001157974">
    <property type="component" value="Unassembled WGS sequence"/>
</dbReference>
<proteinExistence type="predicted"/>
<protein>
    <recommendedName>
        <fullName evidence="11">RanBP-type and C3HC4-type zinc finger-containing protein 1</fullName>
    </recommendedName>
</protein>
<evidence type="ECO:0000313" key="9">
    <source>
        <dbReference type="EMBL" id="KAJ8909177.1"/>
    </source>
</evidence>
<dbReference type="GO" id="GO:0061630">
    <property type="term" value="F:ubiquitin protein ligase activity"/>
    <property type="evidence" value="ECO:0007669"/>
    <property type="project" value="TreeGrafter"/>
</dbReference>
<evidence type="ECO:0000256" key="4">
    <source>
        <dbReference type="PROSITE-ProRule" id="PRU00322"/>
    </source>
</evidence>
<dbReference type="InterPro" id="IPR001841">
    <property type="entry name" value="Znf_RING"/>
</dbReference>
<keyword evidence="10" id="KW-1185">Reference proteome</keyword>
<dbReference type="PROSITE" id="PS50199">
    <property type="entry name" value="ZF_RANBP2_2"/>
    <property type="match status" value="2"/>
</dbReference>
<dbReference type="AlphaFoldDB" id="A0AAV8V563"/>
<keyword evidence="3" id="KW-0862">Zinc</keyword>
<feature type="region of interest" description="Disordered" evidence="5">
    <location>
        <begin position="300"/>
        <end position="327"/>
    </location>
</feature>
<dbReference type="GO" id="GO:0006511">
    <property type="term" value="P:ubiquitin-dependent protein catabolic process"/>
    <property type="evidence" value="ECO:0007669"/>
    <property type="project" value="TreeGrafter"/>
</dbReference>
<dbReference type="Gene3D" id="3.30.40.10">
    <property type="entry name" value="Zinc/RING finger domain, C3HC4 (zinc finger)"/>
    <property type="match status" value="1"/>
</dbReference>
<dbReference type="GO" id="GO:0005634">
    <property type="term" value="C:nucleus"/>
    <property type="evidence" value="ECO:0007669"/>
    <property type="project" value="TreeGrafter"/>
</dbReference>
<evidence type="ECO:0000259" key="8">
    <source>
        <dbReference type="PROSITE" id="PS50199"/>
    </source>
</evidence>
<dbReference type="PROSITE" id="PS50089">
    <property type="entry name" value="ZF_RING_2"/>
    <property type="match status" value="1"/>
</dbReference>
<gene>
    <name evidence="9" type="ORF">NDN08_005870</name>
</gene>
<dbReference type="Gene3D" id="2.30.30.380">
    <property type="entry name" value="Zn-finger domain of Sec23/24"/>
    <property type="match status" value="2"/>
</dbReference>
<keyword evidence="2 4" id="KW-0863">Zinc-finger</keyword>
<dbReference type="InterPro" id="IPR001876">
    <property type="entry name" value="Znf_RanBP2"/>
</dbReference>
<evidence type="ECO:0000256" key="6">
    <source>
        <dbReference type="SAM" id="Phobius"/>
    </source>
</evidence>
<accession>A0AAV8V563</accession>
<sequence>MEETERDGIVNGRCSGCGLDVPMGNLILHRLHCGGGGSGGRGGVEREPDEVECGRCTFANHAGAEKCDMCDAGLLEPGQTSDEGWQCSECTFVNSHENYACEMCSGSQSDPEEGSPGAERQPAPRGTPEGWICPSCTYLNSLDRHRCEVCQRPTQQIPTAAVDSDEYDDRPFATICSNCEFVNLRDFGPCGVCGAQLTAGSGQPMRMTSSEIDMAAAQIFGGVAGSLVGAAMGATLASMGGSRSTSGLLAGAGLGAVTGAGLGSLASASGQQMNAMNARGYSNVGIDFREMNLEEAVDAVTERETRPAASETITSLPTSTAGSSSNRENNHCVICIENFKRSDQIKHLPCLHSFHARCIDPWLERSGCCPVCKHAL</sequence>
<keyword evidence="6" id="KW-0812">Transmembrane</keyword>
<feature type="transmembrane region" description="Helical" evidence="6">
    <location>
        <begin position="215"/>
        <end position="236"/>
    </location>
</feature>
<dbReference type="PANTHER" id="PTHR45931:SF3">
    <property type="entry name" value="RING ZINC FINGER-CONTAINING PROTEIN"/>
    <property type="match status" value="1"/>
</dbReference>
<dbReference type="Pfam" id="PF13639">
    <property type="entry name" value="zf-RING_2"/>
    <property type="match status" value="1"/>
</dbReference>
<evidence type="ECO:0008006" key="11">
    <source>
        <dbReference type="Google" id="ProtNLM"/>
    </source>
</evidence>
<dbReference type="InterPro" id="IPR036443">
    <property type="entry name" value="Znf_RanBP2_sf"/>
</dbReference>
<feature type="compositionally biased region" description="Polar residues" evidence="5">
    <location>
        <begin position="311"/>
        <end position="327"/>
    </location>
</feature>
<dbReference type="SMART" id="SM00184">
    <property type="entry name" value="RING"/>
    <property type="match status" value="1"/>
</dbReference>
<evidence type="ECO:0000313" key="10">
    <source>
        <dbReference type="Proteomes" id="UP001157974"/>
    </source>
</evidence>
<keyword evidence="1" id="KW-0479">Metal-binding</keyword>
<feature type="domain" description="RanBP2-type" evidence="8">
    <location>
        <begin position="81"/>
        <end position="110"/>
    </location>
</feature>
<evidence type="ECO:0000256" key="5">
    <source>
        <dbReference type="SAM" id="MobiDB-lite"/>
    </source>
</evidence>
<reference evidence="9 10" key="1">
    <citation type="journal article" date="2023" name="Nat. Commun.">
        <title>Origin of minicircular mitochondrial genomes in red algae.</title>
        <authorList>
            <person name="Lee Y."/>
            <person name="Cho C.H."/>
            <person name="Lee Y.M."/>
            <person name="Park S.I."/>
            <person name="Yang J.H."/>
            <person name="West J.A."/>
            <person name="Bhattacharya D."/>
            <person name="Yoon H.S."/>
        </authorList>
    </citation>
    <scope>NUCLEOTIDE SEQUENCE [LARGE SCALE GENOMIC DNA]</scope>
    <source>
        <strain evidence="9 10">CCMP1338</strain>
        <tissue evidence="9">Whole cell</tissue>
    </source>
</reference>
<dbReference type="CDD" id="cd16454">
    <property type="entry name" value="RING-H2_PA-TM-RING"/>
    <property type="match status" value="1"/>
</dbReference>
<dbReference type="GO" id="GO:0008270">
    <property type="term" value="F:zinc ion binding"/>
    <property type="evidence" value="ECO:0007669"/>
    <property type="project" value="UniProtKB-KW"/>
</dbReference>
<organism evidence="9 10">
    <name type="scientific">Rhodosorus marinus</name>
    <dbReference type="NCBI Taxonomy" id="101924"/>
    <lineage>
        <taxon>Eukaryota</taxon>
        <taxon>Rhodophyta</taxon>
        <taxon>Stylonematophyceae</taxon>
        <taxon>Stylonematales</taxon>
        <taxon>Stylonemataceae</taxon>
        <taxon>Rhodosorus</taxon>
    </lineage>
</organism>
<dbReference type="EMBL" id="JAMWBK010000001">
    <property type="protein sequence ID" value="KAJ8909177.1"/>
    <property type="molecule type" value="Genomic_DNA"/>
</dbReference>
<evidence type="ECO:0000256" key="3">
    <source>
        <dbReference type="ARBA" id="ARBA00022833"/>
    </source>
</evidence>
<keyword evidence="6" id="KW-1133">Transmembrane helix</keyword>